<feature type="compositionally biased region" description="Polar residues" evidence="1">
    <location>
        <begin position="112"/>
        <end position="122"/>
    </location>
</feature>
<reference evidence="2" key="1">
    <citation type="submission" date="2019-08" db="EMBL/GenBank/DDBJ databases">
        <authorList>
            <person name="Kucharzyk K."/>
            <person name="Murdoch R.W."/>
            <person name="Higgins S."/>
            <person name="Loffler F."/>
        </authorList>
    </citation>
    <scope>NUCLEOTIDE SEQUENCE</scope>
</reference>
<evidence type="ECO:0000256" key="1">
    <source>
        <dbReference type="SAM" id="MobiDB-lite"/>
    </source>
</evidence>
<dbReference type="EMBL" id="VSSQ01070714">
    <property type="protein sequence ID" value="MPN22476.1"/>
    <property type="molecule type" value="Genomic_DNA"/>
</dbReference>
<name>A0A645G8M4_9ZZZZ</name>
<sequence length="139" mass="14193">MLHELLILPPVGLGPQGMDGRPLAPVEHPVLNAGPVRGPGHFAAQGVDFPHQVTLAGAADGGVAGHVAHRVQIDGEHHGAQAQPGGGQRRFDSRVARADHCDIKLSGMKFSHGQSSKKSLSGTEIIAPAAASEPPPPAG</sequence>
<dbReference type="AntiFam" id="ANF00154">
    <property type="entry name" value="Shadow ORF (opposite mnmG)"/>
</dbReference>
<gene>
    <name evidence="2" type="ORF">SDC9_169859</name>
</gene>
<accession>A0A645G8M4</accession>
<proteinExistence type="predicted"/>
<dbReference type="AlphaFoldDB" id="A0A645G8M4"/>
<protein>
    <submittedName>
        <fullName evidence="2">Uncharacterized protein</fullName>
    </submittedName>
</protein>
<organism evidence="2">
    <name type="scientific">bioreactor metagenome</name>
    <dbReference type="NCBI Taxonomy" id="1076179"/>
    <lineage>
        <taxon>unclassified sequences</taxon>
        <taxon>metagenomes</taxon>
        <taxon>ecological metagenomes</taxon>
    </lineage>
</organism>
<evidence type="ECO:0000313" key="2">
    <source>
        <dbReference type="EMBL" id="MPN22476.1"/>
    </source>
</evidence>
<comment type="caution">
    <text evidence="2">The sequence shown here is derived from an EMBL/GenBank/DDBJ whole genome shotgun (WGS) entry which is preliminary data.</text>
</comment>
<feature type="region of interest" description="Disordered" evidence="1">
    <location>
        <begin position="109"/>
        <end position="139"/>
    </location>
</feature>